<name>A7TG49_VANPO</name>
<dbReference type="OMA" id="IWAEAST"/>
<dbReference type="STRING" id="436907.A7TG49"/>
<dbReference type="GO" id="GO:0005634">
    <property type="term" value="C:nucleus"/>
    <property type="evidence" value="ECO:0007669"/>
    <property type="project" value="EnsemblFungi"/>
</dbReference>
<dbReference type="InterPro" id="IPR052780">
    <property type="entry name" value="AAA_Catabolism_Regulators"/>
</dbReference>
<keyword evidence="4" id="KW-1185">Reference proteome</keyword>
<dbReference type="InterPro" id="IPR036864">
    <property type="entry name" value="Zn2-C6_fun-type_DNA-bd_sf"/>
</dbReference>
<dbReference type="EMBL" id="DS480385">
    <property type="protein sequence ID" value="EDO18806.1"/>
    <property type="molecule type" value="Genomic_DNA"/>
</dbReference>
<evidence type="ECO:0000313" key="3">
    <source>
        <dbReference type="EMBL" id="EDO18806.1"/>
    </source>
</evidence>
<sequence length="925" mass="106041">MSLSKRPLSEESGNQGTKWRRSYRACVNCRSRKIKCDLGPLDNPHKPPCVRCKREQRECIFPVTKRRDVTAKINNMKGSELERSIISSILPDVDKKSLNGGGSAGSDLKQNNIRKKPTDSNWQSDISTMQTALEFLANAVGVISKSDTRSLLNLNQNNTLIENEDADDSNPNNDNSEDVSRSDSNTPKSRNSIFSLIHDDTASKVISPLMGTIESIRPKPTRNLSDIEYIGPNKLLTEDEARTLINVFFLTMHPYFPYIPLQLHNPDELVRYPILLCAILTVSSRYNSFNEIFINNEYEKDRNIVVHEKLWFYCQRLISNTIWAEASTRSIGTILAFLLFTEWNPRAIHWTWSDYGNNPELTCFTKNNENNMSEFKGEKTTGFEAMRHSDRMAWMFTGSAVRLAQDMHFIDNNYKIFMATHISETFNAMNVNQRSTLSDSLSNINLSITRSHGKNNDDEEGHIFAENFGNEQYYLEQILKHDKSKEKWIKFLKEINSNKSSENSTVITDAEREYLNDEYILYYQNNNPETQPTWGNHSVTSTSLPYPLKFASFHKAKIEILRIMSIAYETIYSAKNKRVLAFNNQRQNLAVLSIFSPLIESWYSNHHGLLKLFECAPCDMSKYKDKNTVQKLSQAIEKESLIGDYYYCQLYIYSLALKVDIKDNNLNLSEITKSAKYVYMAYNAAKEILTSAVRVNKLKLLRYLPVRWVTRILRSVAFIVKCFLLLTESETSENSEINAIIRLSGIPVDEALELIETTSVTLNDASPDELHLCKRYSSILLYMCKELRNKTQNLYMNEGVAAKQENADVKVGNKSLENLSSIENSQEPIEPFIMNEHPQTELPINTTEQIAIVGNEHHGIEQTPILNPNSMSFQGEVIDWFSSSADIGLEFVESWTEMIEQMYLRSSDGDQNIHVNSLFGHMDRN</sequence>
<dbReference type="PhylomeDB" id="A7TG49"/>
<dbReference type="InterPro" id="IPR001138">
    <property type="entry name" value="Zn2Cys6_DnaBD"/>
</dbReference>
<dbReference type="GO" id="GO:0008270">
    <property type="term" value="F:zinc ion binding"/>
    <property type="evidence" value="ECO:0007669"/>
    <property type="project" value="InterPro"/>
</dbReference>
<organism evidence="4">
    <name type="scientific">Vanderwaltozyma polyspora (strain ATCC 22028 / DSM 70294 / BCRC 21397 / CBS 2163 / NBRC 10782 / NRRL Y-8283 / UCD 57-17)</name>
    <name type="common">Kluyveromyces polysporus</name>
    <dbReference type="NCBI Taxonomy" id="436907"/>
    <lineage>
        <taxon>Eukaryota</taxon>
        <taxon>Fungi</taxon>
        <taxon>Dikarya</taxon>
        <taxon>Ascomycota</taxon>
        <taxon>Saccharomycotina</taxon>
        <taxon>Saccharomycetes</taxon>
        <taxon>Saccharomycetales</taxon>
        <taxon>Saccharomycetaceae</taxon>
        <taxon>Vanderwaltozyma</taxon>
    </lineage>
</organism>
<dbReference type="Pfam" id="PF00172">
    <property type="entry name" value="Zn_clus"/>
    <property type="match status" value="1"/>
</dbReference>
<dbReference type="InParanoid" id="A7TG49"/>
<dbReference type="CDD" id="cd00067">
    <property type="entry name" value="GAL4"/>
    <property type="match status" value="1"/>
</dbReference>
<dbReference type="OrthoDB" id="2262349at2759"/>
<dbReference type="GeneID" id="5547122"/>
<dbReference type="GO" id="GO:0000981">
    <property type="term" value="F:DNA-binding transcription factor activity, RNA polymerase II-specific"/>
    <property type="evidence" value="ECO:0007669"/>
    <property type="project" value="EnsemblFungi"/>
</dbReference>
<dbReference type="GO" id="GO:0009074">
    <property type="term" value="P:aromatic amino acid family catabolic process"/>
    <property type="evidence" value="ECO:0007669"/>
    <property type="project" value="EnsemblFungi"/>
</dbReference>
<dbReference type="HOGENOM" id="CLU_005663_0_0_1"/>
<dbReference type="eggNOG" id="ENOG502QQTI">
    <property type="taxonomic scope" value="Eukaryota"/>
</dbReference>
<dbReference type="SMART" id="SM00066">
    <property type="entry name" value="GAL4"/>
    <property type="match status" value="1"/>
</dbReference>
<feature type="compositionally biased region" description="Polar residues" evidence="1">
    <location>
        <begin position="182"/>
        <end position="191"/>
    </location>
</feature>
<dbReference type="SUPFAM" id="SSF57701">
    <property type="entry name" value="Zn2/Cys6 DNA-binding domain"/>
    <property type="match status" value="1"/>
</dbReference>
<dbReference type="FunCoup" id="A7TG49">
    <property type="interactions" value="374"/>
</dbReference>
<evidence type="ECO:0000313" key="4">
    <source>
        <dbReference type="Proteomes" id="UP000000267"/>
    </source>
</evidence>
<dbReference type="PANTHER" id="PTHR31644:SF2">
    <property type="entry name" value="TRANSCRIPTIONAL ACTIVATOR ARO80-RELATED"/>
    <property type="match status" value="1"/>
</dbReference>
<proteinExistence type="predicted"/>
<dbReference type="PANTHER" id="PTHR31644">
    <property type="entry name" value="TRANSCRIPTIONAL ACTIVATOR ARO80-RELATED"/>
    <property type="match status" value="1"/>
</dbReference>
<feature type="domain" description="Zn(2)-C6 fungal-type" evidence="2">
    <location>
        <begin position="25"/>
        <end position="61"/>
    </location>
</feature>
<dbReference type="RefSeq" id="XP_001646664.1">
    <property type="nucleotide sequence ID" value="XM_001646614.1"/>
</dbReference>
<dbReference type="CDD" id="cd12148">
    <property type="entry name" value="fungal_TF_MHR"/>
    <property type="match status" value="1"/>
</dbReference>
<evidence type="ECO:0000256" key="1">
    <source>
        <dbReference type="SAM" id="MobiDB-lite"/>
    </source>
</evidence>
<dbReference type="Gene3D" id="4.10.240.10">
    <property type="entry name" value="Zn(2)-C6 fungal-type DNA-binding domain"/>
    <property type="match status" value="1"/>
</dbReference>
<dbReference type="KEGG" id="vpo:Kpol_1028p82"/>
<dbReference type="GO" id="GO:0045944">
    <property type="term" value="P:positive regulation of transcription by RNA polymerase II"/>
    <property type="evidence" value="ECO:0007669"/>
    <property type="project" value="EnsemblFungi"/>
</dbReference>
<dbReference type="PROSITE" id="PS50048">
    <property type="entry name" value="ZN2_CY6_FUNGAL_2"/>
    <property type="match status" value="1"/>
</dbReference>
<accession>A7TG49</accession>
<dbReference type="PROSITE" id="PS00463">
    <property type="entry name" value="ZN2_CY6_FUNGAL_1"/>
    <property type="match status" value="1"/>
</dbReference>
<dbReference type="AlphaFoldDB" id="A7TG49"/>
<dbReference type="Proteomes" id="UP000000267">
    <property type="component" value="Unassembled WGS sequence"/>
</dbReference>
<gene>
    <name evidence="3" type="ORF">Kpol_1028p82</name>
</gene>
<protein>
    <recommendedName>
        <fullName evidence="2">Zn(2)-C6 fungal-type domain-containing protein</fullName>
    </recommendedName>
</protein>
<feature type="region of interest" description="Disordered" evidence="1">
    <location>
        <begin position="97"/>
        <end position="123"/>
    </location>
</feature>
<evidence type="ECO:0000259" key="2">
    <source>
        <dbReference type="PROSITE" id="PS50048"/>
    </source>
</evidence>
<reference evidence="3 4" key="1">
    <citation type="journal article" date="2007" name="Proc. Natl. Acad. Sci. U.S.A.">
        <title>Independent sorting-out of thousands of duplicated gene pairs in two yeast species descended from a whole-genome duplication.</title>
        <authorList>
            <person name="Scannell D.R."/>
            <person name="Frank A.C."/>
            <person name="Conant G.C."/>
            <person name="Byrne K.P."/>
            <person name="Woolfit M."/>
            <person name="Wolfe K.H."/>
        </authorList>
    </citation>
    <scope>NUCLEOTIDE SEQUENCE [LARGE SCALE GENOMIC DNA]</scope>
    <source>
        <strain evidence="4">ATCC 22028 / DSM 70294 / BCRC 21397 / CBS 2163 / NBRC 10782 / NRRL Y-8283 / UCD 57-17</strain>
    </source>
</reference>
<feature type="region of interest" description="Disordered" evidence="1">
    <location>
        <begin position="161"/>
        <end position="191"/>
    </location>
</feature>